<dbReference type="PANTHER" id="PTHR11785">
    <property type="entry name" value="AMINO ACID TRANSPORTER"/>
    <property type="match status" value="1"/>
</dbReference>
<evidence type="ECO:0000256" key="2">
    <source>
        <dbReference type="ARBA" id="ARBA00022692"/>
    </source>
</evidence>
<dbReference type="GO" id="GO:0016020">
    <property type="term" value="C:membrane"/>
    <property type="evidence" value="ECO:0007669"/>
    <property type="project" value="UniProtKB-SubCell"/>
</dbReference>
<protein>
    <recommendedName>
        <fullName evidence="9">High affinity methionine permease</fullName>
    </recommendedName>
</protein>
<dbReference type="EMBL" id="JANAWD010000088">
    <property type="protein sequence ID" value="KAJ3487552.1"/>
    <property type="molecule type" value="Genomic_DNA"/>
</dbReference>
<keyword evidence="3 6" id="KW-1133">Transmembrane helix</keyword>
<dbReference type="Pfam" id="PF13520">
    <property type="entry name" value="AA_permease_2"/>
    <property type="match status" value="1"/>
</dbReference>
<sequence length="672" mass="73003">MDKHWESISPSSSPSHIRTNTSHKLNPGALLHDAELTQAQLLARANVWSLGAALMMGPMHHASSLRISTKDGAIAANTVFLEKDISFFLQPSGEALLFVVHLGARNALSSLRCRASLEATAKDERRSSMAQLTKTSSDSSSPHDTKEYGHDGVLADGNVDPQLVQTSEAKRQIGVISAIFLIFNRMVGTGIFATPSAIFALSGSVGLSLFIWVAGMIIAGAGMAVYLEFGTAIPKNGGEKNYLEYVYRRPKYLATGLYTGYVILLGWAGGNSVVFGEYILHAANVEVNRFNQRGVGLACITVAFLIHGLALKWGLRLQNLLGVIKLVIVLLIVVSGWAALGGALKIDKPHNFDNAFAGTTGSAYGVVTALYNVIWSYIGYSNANYALSETRNPVRTLKIAAPTALIGVAIIYMFVNIAYFAAVPKDEIISSGRILAASFFRNVFGARAERALSVFVALSAFGNVLSVIFSQGRLVQELGREGILPFSGFFASNKPFNAPLAGLFEHWLVSVIIMLAPPPGDAYNFILNVISYPLAVINVFVAAALLYLYVPRVRDERNWSPPFRATWPIALLFFLSNIYLVIAPFIPPNEGQNVYESLPYYLHCLVGIGILAAGGVYWLVWAVILPRIGGYELVRQTSVDAIDGWERNVFYHRKLNAGEKRGYDSGDAVISQ</sequence>
<dbReference type="Proteomes" id="UP001212997">
    <property type="component" value="Unassembled WGS sequence"/>
</dbReference>
<reference evidence="7" key="1">
    <citation type="submission" date="2022-07" db="EMBL/GenBank/DDBJ databases">
        <title>Genome Sequence of Physisporinus lineatus.</title>
        <authorList>
            <person name="Buettner E."/>
        </authorList>
    </citation>
    <scope>NUCLEOTIDE SEQUENCE</scope>
    <source>
        <strain evidence="7">VT162</strain>
    </source>
</reference>
<evidence type="ECO:0000313" key="7">
    <source>
        <dbReference type="EMBL" id="KAJ3487552.1"/>
    </source>
</evidence>
<feature type="region of interest" description="Disordered" evidence="5">
    <location>
        <begin position="122"/>
        <end position="151"/>
    </location>
</feature>
<dbReference type="FunFam" id="1.20.1740.10:FF:000025">
    <property type="entry name" value="High-affinity methionine permease"/>
    <property type="match status" value="1"/>
</dbReference>
<evidence type="ECO:0000256" key="4">
    <source>
        <dbReference type="ARBA" id="ARBA00023136"/>
    </source>
</evidence>
<comment type="subcellular location">
    <subcellularLocation>
        <location evidence="1">Membrane</location>
        <topology evidence="1">Multi-pass membrane protein</topology>
    </subcellularLocation>
</comment>
<feature type="transmembrane region" description="Helical" evidence="6">
    <location>
        <begin position="175"/>
        <end position="201"/>
    </location>
</feature>
<evidence type="ECO:0000256" key="5">
    <source>
        <dbReference type="SAM" id="MobiDB-lite"/>
    </source>
</evidence>
<feature type="transmembrane region" description="Helical" evidence="6">
    <location>
        <begin position="356"/>
        <end position="378"/>
    </location>
</feature>
<proteinExistence type="predicted"/>
<feature type="transmembrane region" description="Helical" evidence="6">
    <location>
        <begin position="250"/>
        <end position="270"/>
    </location>
</feature>
<name>A0AAD5V8T9_9APHY</name>
<keyword evidence="2 6" id="KW-0812">Transmembrane</keyword>
<feature type="region of interest" description="Disordered" evidence="5">
    <location>
        <begin position="1"/>
        <end position="24"/>
    </location>
</feature>
<dbReference type="GO" id="GO:0015179">
    <property type="term" value="F:L-amino acid transmembrane transporter activity"/>
    <property type="evidence" value="ECO:0007669"/>
    <property type="project" value="TreeGrafter"/>
</dbReference>
<feature type="transmembrane region" description="Helical" evidence="6">
    <location>
        <begin position="569"/>
        <end position="588"/>
    </location>
</feature>
<feature type="transmembrane region" description="Helical" evidence="6">
    <location>
        <begin position="451"/>
        <end position="475"/>
    </location>
</feature>
<feature type="transmembrane region" description="Helical" evidence="6">
    <location>
        <begin position="600"/>
        <end position="625"/>
    </location>
</feature>
<dbReference type="PANTHER" id="PTHR11785:SF498">
    <property type="entry name" value="HIGH-AFFINITY METHIONINE PERMEASE"/>
    <property type="match status" value="1"/>
</dbReference>
<dbReference type="Gene3D" id="1.20.1740.10">
    <property type="entry name" value="Amino acid/polyamine transporter I"/>
    <property type="match status" value="1"/>
</dbReference>
<comment type="caution">
    <text evidence="7">The sequence shown here is derived from an EMBL/GenBank/DDBJ whole genome shotgun (WGS) entry which is preliminary data.</text>
</comment>
<organism evidence="7 8">
    <name type="scientific">Meripilus lineatus</name>
    <dbReference type="NCBI Taxonomy" id="2056292"/>
    <lineage>
        <taxon>Eukaryota</taxon>
        <taxon>Fungi</taxon>
        <taxon>Dikarya</taxon>
        <taxon>Basidiomycota</taxon>
        <taxon>Agaricomycotina</taxon>
        <taxon>Agaricomycetes</taxon>
        <taxon>Polyporales</taxon>
        <taxon>Meripilaceae</taxon>
        <taxon>Meripilus</taxon>
    </lineage>
</organism>
<keyword evidence="4 6" id="KW-0472">Membrane</keyword>
<feature type="transmembrane region" description="Helical" evidence="6">
    <location>
        <begin position="522"/>
        <end position="548"/>
    </location>
</feature>
<dbReference type="AlphaFoldDB" id="A0AAD5V8T9"/>
<evidence type="ECO:0000256" key="1">
    <source>
        <dbReference type="ARBA" id="ARBA00004141"/>
    </source>
</evidence>
<feature type="compositionally biased region" description="Polar residues" evidence="5">
    <location>
        <begin position="128"/>
        <end position="140"/>
    </location>
</feature>
<evidence type="ECO:0008006" key="9">
    <source>
        <dbReference type="Google" id="ProtNLM"/>
    </source>
</evidence>
<feature type="compositionally biased region" description="Basic and acidic residues" evidence="5">
    <location>
        <begin position="141"/>
        <end position="150"/>
    </location>
</feature>
<gene>
    <name evidence="7" type="ORF">NLI96_g3443</name>
</gene>
<feature type="transmembrane region" description="Helical" evidence="6">
    <location>
        <begin position="207"/>
        <end position="229"/>
    </location>
</feature>
<accession>A0AAD5V8T9</accession>
<evidence type="ECO:0000313" key="8">
    <source>
        <dbReference type="Proteomes" id="UP001212997"/>
    </source>
</evidence>
<feature type="transmembrane region" description="Helical" evidence="6">
    <location>
        <begin position="323"/>
        <end position="344"/>
    </location>
</feature>
<evidence type="ECO:0000256" key="6">
    <source>
        <dbReference type="SAM" id="Phobius"/>
    </source>
</evidence>
<dbReference type="InterPro" id="IPR002293">
    <property type="entry name" value="AA/rel_permease1"/>
</dbReference>
<evidence type="ECO:0000256" key="3">
    <source>
        <dbReference type="ARBA" id="ARBA00022989"/>
    </source>
</evidence>
<keyword evidence="8" id="KW-1185">Reference proteome</keyword>
<feature type="transmembrane region" description="Helical" evidence="6">
    <location>
        <begin position="290"/>
        <end position="311"/>
    </location>
</feature>
<feature type="transmembrane region" description="Helical" evidence="6">
    <location>
        <begin position="399"/>
        <end position="422"/>
    </location>
</feature>
<dbReference type="InterPro" id="IPR050598">
    <property type="entry name" value="AminoAcid_Transporter"/>
</dbReference>
<feature type="transmembrane region" description="Helical" evidence="6">
    <location>
        <begin position="496"/>
        <end position="516"/>
    </location>
</feature>